<comment type="caution">
    <text evidence="1">The sequence shown here is derived from an EMBL/GenBank/DDBJ whole genome shotgun (WGS) entry which is preliminary data.</text>
</comment>
<feature type="non-terminal residue" evidence="1">
    <location>
        <position position="1"/>
    </location>
</feature>
<accession>A0ACA9S3A5</accession>
<reference evidence="1" key="1">
    <citation type="submission" date="2021-06" db="EMBL/GenBank/DDBJ databases">
        <authorList>
            <person name="Kallberg Y."/>
            <person name="Tangrot J."/>
            <person name="Rosling A."/>
        </authorList>
    </citation>
    <scope>NUCLEOTIDE SEQUENCE</scope>
    <source>
        <strain evidence="1">MA461A</strain>
    </source>
</reference>
<evidence type="ECO:0000313" key="2">
    <source>
        <dbReference type="Proteomes" id="UP000789920"/>
    </source>
</evidence>
<sequence length="269" mass="31055">AGINEYTNILNQLLRDAFEEARPNKSEFETVRGFTQFLMGNVKDPSEEIPADMIANNNDETKENIPEVILEDDESISDIHEEEDIQKQVTNDPAILVDEITEINIKPKLFFNMEKQMSKKATKVDKNLRKLCPHFQHHVIYQWNNIKVRLFQSKKNREKKGGCVTITPSMTTTKRRIIFLAAAWRKSTVNFIPTEINLRGVIADLGIDNHFRILEMIFITGSLNENDKINDIDLFLKGGHRILNDKEKQVAEMLKQQIIYDIAVELSTI</sequence>
<organism evidence="1 2">
    <name type="scientific">Racocetra persica</name>
    <dbReference type="NCBI Taxonomy" id="160502"/>
    <lineage>
        <taxon>Eukaryota</taxon>
        <taxon>Fungi</taxon>
        <taxon>Fungi incertae sedis</taxon>
        <taxon>Mucoromycota</taxon>
        <taxon>Glomeromycotina</taxon>
        <taxon>Glomeromycetes</taxon>
        <taxon>Diversisporales</taxon>
        <taxon>Gigasporaceae</taxon>
        <taxon>Racocetra</taxon>
    </lineage>
</organism>
<feature type="non-terminal residue" evidence="1">
    <location>
        <position position="269"/>
    </location>
</feature>
<evidence type="ECO:0000313" key="1">
    <source>
        <dbReference type="EMBL" id="CAG8825265.1"/>
    </source>
</evidence>
<dbReference type="Proteomes" id="UP000789920">
    <property type="component" value="Unassembled WGS sequence"/>
</dbReference>
<name>A0ACA9S3A5_9GLOM</name>
<proteinExistence type="predicted"/>
<gene>
    <name evidence="1" type="ORF">RPERSI_LOCUS26443</name>
</gene>
<protein>
    <submittedName>
        <fullName evidence="1">24608_t:CDS:1</fullName>
    </submittedName>
</protein>
<dbReference type="EMBL" id="CAJVQC010090280">
    <property type="protein sequence ID" value="CAG8825265.1"/>
    <property type="molecule type" value="Genomic_DNA"/>
</dbReference>
<keyword evidence="2" id="KW-1185">Reference proteome</keyword>